<dbReference type="EMBL" id="BAAAMU010000207">
    <property type="protein sequence ID" value="GAA1695007.1"/>
    <property type="molecule type" value="Genomic_DNA"/>
</dbReference>
<gene>
    <name evidence="8" type="ORF">GCM10009733_108340</name>
</gene>
<dbReference type="Pfam" id="PF13396">
    <property type="entry name" value="PLDc_N"/>
    <property type="match status" value="1"/>
</dbReference>
<keyword evidence="9" id="KW-1185">Reference proteome</keyword>
<comment type="subcellular location">
    <subcellularLocation>
        <location evidence="1">Cell membrane</location>
        <topology evidence="1">Multi-pass membrane protein</topology>
    </subcellularLocation>
</comment>
<evidence type="ECO:0000256" key="6">
    <source>
        <dbReference type="SAM" id="Phobius"/>
    </source>
</evidence>
<evidence type="ECO:0000256" key="1">
    <source>
        <dbReference type="ARBA" id="ARBA00004651"/>
    </source>
</evidence>
<proteinExistence type="predicted"/>
<evidence type="ECO:0000313" key="9">
    <source>
        <dbReference type="Proteomes" id="UP001500064"/>
    </source>
</evidence>
<dbReference type="Proteomes" id="UP001500064">
    <property type="component" value="Unassembled WGS sequence"/>
</dbReference>
<organism evidence="8 9">
    <name type="scientific">Nonomuraea maheshkhaliensis</name>
    <dbReference type="NCBI Taxonomy" id="419590"/>
    <lineage>
        <taxon>Bacteria</taxon>
        <taxon>Bacillati</taxon>
        <taxon>Actinomycetota</taxon>
        <taxon>Actinomycetes</taxon>
        <taxon>Streptosporangiales</taxon>
        <taxon>Streptosporangiaceae</taxon>
        <taxon>Nonomuraea</taxon>
    </lineage>
</organism>
<protein>
    <recommendedName>
        <fullName evidence="7">Cardiolipin synthase N-terminal domain-containing protein</fullName>
    </recommendedName>
</protein>
<evidence type="ECO:0000256" key="5">
    <source>
        <dbReference type="ARBA" id="ARBA00023136"/>
    </source>
</evidence>
<keyword evidence="2" id="KW-1003">Cell membrane</keyword>
<accession>A0ABP4TY50</accession>
<keyword evidence="5 6" id="KW-0472">Membrane</keyword>
<evidence type="ECO:0000256" key="2">
    <source>
        <dbReference type="ARBA" id="ARBA00022475"/>
    </source>
</evidence>
<sequence>MRWNEMSKRRQGTLMALASVEVGLTTAAAVDLCFRPAGDVRGRKGLWWLAIFVQPVGPVAYLLWGRRPRSRTCGTGTCAR</sequence>
<feature type="transmembrane region" description="Helical" evidence="6">
    <location>
        <begin position="45"/>
        <end position="64"/>
    </location>
</feature>
<name>A0ABP4TY50_9ACTN</name>
<keyword evidence="4 6" id="KW-1133">Transmembrane helix</keyword>
<reference evidence="9" key="1">
    <citation type="journal article" date="2019" name="Int. J. Syst. Evol. Microbiol.">
        <title>The Global Catalogue of Microorganisms (GCM) 10K type strain sequencing project: providing services to taxonomists for standard genome sequencing and annotation.</title>
        <authorList>
            <consortium name="The Broad Institute Genomics Platform"/>
            <consortium name="The Broad Institute Genome Sequencing Center for Infectious Disease"/>
            <person name="Wu L."/>
            <person name="Ma J."/>
        </authorList>
    </citation>
    <scope>NUCLEOTIDE SEQUENCE [LARGE SCALE GENOMIC DNA]</scope>
    <source>
        <strain evidence="9">JCM 13929</strain>
    </source>
</reference>
<evidence type="ECO:0000256" key="4">
    <source>
        <dbReference type="ARBA" id="ARBA00022989"/>
    </source>
</evidence>
<evidence type="ECO:0000313" key="8">
    <source>
        <dbReference type="EMBL" id="GAA1695007.1"/>
    </source>
</evidence>
<evidence type="ECO:0000259" key="7">
    <source>
        <dbReference type="Pfam" id="PF13396"/>
    </source>
</evidence>
<dbReference type="InterPro" id="IPR027379">
    <property type="entry name" value="CLS_N"/>
</dbReference>
<comment type="caution">
    <text evidence="8">The sequence shown here is derived from an EMBL/GenBank/DDBJ whole genome shotgun (WGS) entry which is preliminary data.</text>
</comment>
<dbReference type="RefSeq" id="WP_346115160.1">
    <property type="nucleotide sequence ID" value="NZ_BAAAMU010000207.1"/>
</dbReference>
<keyword evidence="3 6" id="KW-0812">Transmembrane</keyword>
<evidence type="ECO:0000256" key="3">
    <source>
        <dbReference type="ARBA" id="ARBA00022692"/>
    </source>
</evidence>
<feature type="domain" description="Cardiolipin synthase N-terminal" evidence="7">
    <location>
        <begin position="24"/>
        <end position="66"/>
    </location>
</feature>